<name>A0A0K0Y071_9GAMM</name>
<evidence type="ECO:0000256" key="6">
    <source>
        <dbReference type="ARBA" id="ARBA00023136"/>
    </source>
</evidence>
<reference evidence="10" key="1">
    <citation type="submission" date="2015-07" db="EMBL/GenBank/DDBJ databases">
        <authorList>
            <person name="Kim K.M."/>
        </authorList>
    </citation>
    <scope>NUCLEOTIDE SEQUENCE [LARGE SCALE GENOMIC DNA]</scope>
    <source>
        <strain evidence="10">KCTC 42284</strain>
    </source>
</reference>
<gene>
    <name evidence="9" type="ORF">WM2015_2961</name>
</gene>
<dbReference type="InterPro" id="IPR036942">
    <property type="entry name" value="Beta-barrel_TonB_sf"/>
</dbReference>
<dbReference type="Pfam" id="PF07715">
    <property type="entry name" value="Plug"/>
    <property type="match status" value="1"/>
</dbReference>
<keyword evidence="5 8" id="KW-0798">TonB box</keyword>
<dbReference type="InterPro" id="IPR039426">
    <property type="entry name" value="TonB-dep_rcpt-like"/>
</dbReference>
<evidence type="ECO:0000256" key="4">
    <source>
        <dbReference type="ARBA" id="ARBA00022692"/>
    </source>
</evidence>
<evidence type="ECO:0000256" key="5">
    <source>
        <dbReference type="ARBA" id="ARBA00023077"/>
    </source>
</evidence>
<dbReference type="GO" id="GO:0015344">
    <property type="term" value="F:siderophore uptake transmembrane transporter activity"/>
    <property type="evidence" value="ECO:0007669"/>
    <property type="project" value="TreeGrafter"/>
</dbReference>
<keyword evidence="2" id="KW-0813">Transport</keyword>
<evidence type="ECO:0000256" key="7">
    <source>
        <dbReference type="ARBA" id="ARBA00023237"/>
    </source>
</evidence>
<keyword evidence="7" id="KW-0998">Cell outer membrane</keyword>
<dbReference type="STRING" id="1579979.WM2015_2961"/>
<accession>A0A0K0Y071</accession>
<dbReference type="PANTHER" id="PTHR30069:SF37">
    <property type="entry name" value="FERRIC VIBRIOBACTIN RECEPTOR VIUA"/>
    <property type="match status" value="1"/>
</dbReference>
<protein>
    <submittedName>
        <fullName evidence="9">Uncharacterized protein</fullName>
    </submittedName>
</protein>
<keyword evidence="10" id="KW-1185">Reference proteome</keyword>
<dbReference type="Pfam" id="PF00593">
    <property type="entry name" value="TonB_dep_Rec_b-barrel"/>
    <property type="match status" value="1"/>
</dbReference>
<dbReference type="SUPFAM" id="SSF56935">
    <property type="entry name" value="Porins"/>
    <property type="match status" value="1"/>
</dbReference>
<keyword evidence="4" id="KW-0812">Transmembrane</keyword>
<dbReference type="PATRIC" id="fig|1579979.3.peg.3028"/>
<comment type="subcellular location">
    <subcellularLocation>
        <location evidence="1">Cell outer membrane</location>
        <topology evidence="1">Multi-pass membrane protein</topology>
    </subcellularLocation>
</comment>
<dbReference type="InterPro" id="IPR000531">
    <property type="entry name" value="Beta-barrel_TonB"/>
</dbReference>
<dbReference type="EMBL" id="CP012154">
    <property type="protein sequence ID" value="AKS43315.1"/>
    <property type="molecule type" value="Genomic_DNA"/>
</dbReference>
<keyword evidence="3" id="KW-1134">Transmembrane beta strand</keyword>
<dbReference type="Gene3D" id="2.40.170.20">
    <property type="entry name" value="TonB-dependent receptor, beta-barrel domain"/>
    <property type="match status" value="1"/>
</dbReference>
<dbReference type="Proteomes" id="UP000066624">
    <property type="component" value="Chromosome"/>
</dbReference>
<dbReference type="KEGG" id="wma:WM2015_2961"/>
<comment type="similarity">
    <text evidence="8">Belongs to the TonB-dependent receptor family.</text>
</comment>
<dbReference type="GO" id="GO:0044718">
    <property type="term" value="P:siderophore transmembrane transport"/>
    <property type="evidence" value="ECO:0007669"/>
    <property type="project" value="TreeGrafter"/>
</dbReference>
<evidence type="ECO:0000313" key="9">
    <source>
        <dbReference type="EMBL" id="AKS43315.1"/>
    </source>
</evidence>
<organism evidence="9 10">
    <name type="scientific">Wenzhouxiangella marina</name>
    <dbReference type="NCBI Taxonomy" id="1579979"/>
    <lineage>
        <taxon>Bacteria</taxon>
        <taxon>Pseudomonadati</taxon>
        <taxon>Pseudomonadota</taxon>
        <taxon>Gammaproteobacteria</taxon>
        <taxon>Chromatiales</taxon>
        <taxon>Wenzhouxiangellaceae</taxon>
        <taxon>Wenzhouxiangella</taxon>
    </lineage>
</organism>
<evidence type="ECO:0000256" key="2">
    <source>
        <dbReference type="ARBA" id="ARBA00022448"/>
    </source>
</evidence>
<proteinExistence type="inferred from homology"/>
<dbReference type="InterPro" id="IPR012910">
    <property type="entry name" value="Plug_dom"/>
</dbReference>
<dbReference type="PANTHER" id="PTHR30069">
    <property type="entry name" value="TONB-DEPENDENT OUTER MEMBRANE RECEPTOR"/>
    <property type="match status" value="1"/>
</dbReference>
<sequence>MRHASSIVTGLLCLLCLGTVPAARAQHPFEIDAPLPECTGNACETSYEARFFDPYAPVTALDMVNNLPGFNLDNGNSGARGFGGAAGNILINGERVSAKSESPSELLSKIPAADVERIIVLRGQTGGSDLRGQSVIADVIRRDGGATGAWSLSAATPHPDLGLLPSGSVSYSDRLGGLRYTLGASASRRRSILDAAEPVLDASGAILEQRDEQYRETDDDFGLTANATYDGRSTRYGVNVQYEQKDEQGGETSLRQPLDQDAFLLLQRNDNQDESMEVGVDAERGFGDDFNAKLIALYRRDDKQRRSDIDRGEPEQPGERIITTATDQLETERILRLELDYSGFAEQLFEASIELAQNALDSDFELQRLGESGLEPVDVPGARTRVEEERLDFSIASSFSVGDVSVDAELAAEASEIQQTGGFSEKRSFFFWKPSLTVSYPPSESTVLRGRLLRQVSQLNFSDFVSAADLGDDELSLGNPNLGPARTWTMDLSVEHRFNRIGLISLTAFHDWIDDVQDVLPLRDGLEVPGNIGNGHRYGIRGEATFPLQALGITGGRLDVNGRWQASGVKDPLTRRTRELSGERGWTGRLEFRQDLPRNKLGWGMNIGLYGGYTRYGLDEIDRFESVWDFETYVESRAFDNLRIRLGVNDLFRETTDRDRQVFDGPRDSAPLAFRELRDRTRNRQFTLQVRGVF</sequence>
<dbReference type="RefSeq" id="WP_049726809.1">
    <property type="nucleotide sequence ID" value="NZ_CP012154.1"/>
</dbReference>
<evidence type="ECO:0000256" key="8">
    <source>
        <dbReference type="RuleBase" id="RU003357"/>
    </source>
</evidence>
<dbReference type="OrthoDB" id="9764669at2"/>
<dbReference type="InterPro" id="IPR037066">
    <property type="entry name" value="Plug_dom_sf"/>
</dbReference>
<evidence type="ECO:0000256" key="3">
    <source>
        <dbReference type="ARBA" id="ARBA00022452"/>
    </source>
</evidence>
<evidence type="ECO:0000256" key="1">
    <source>
        <dbReference type="ARBA" id="ARBA00004571"/>
    </source>
</evidence>
<dbReference type="GO" id="GO:0009279">
    <property type="term" value="C:cell outer membrane"/>
    <property type="evidence" value="ECO:0007669"/>
    <property type="project" value="UniProtKB-SubCell"/>
</dbReference>
<dbReference type="AlphaFoldDB" id="A0A0K0Y071"/>
<evidence type="ECO:0000313" key="10">
    <source>
        <dbReference type="Proteomes" id="UP000066624"/>
    </source>
</evidence>
<dbReference type="Gene3D" id="2.170.130.10">
    <property type="entry name" value="TonB-dependent receptor, plug domain"/>
    <property type="match status" value="1"/>
</dbReference>
<keyword evidence="6 8" id="KW-0472">Membrane</keyword>